<dbReference type="AlphaFoldDB" id="A0AAP0HY89"/>
<feature type="compositionally biased region" description="Polar residues" evidence="1">
    <location>
        <begin position="54"/>
        <end position="68"/>
    </location>
</feature>
<dbReference type="Proteomes" id="UP001419268">
    <property type="component" value="Unassembled WGS sequence"/>
</dbReference>
<evidence type="ECO:0000313" key="2">
    <source>
        <dbReference type="EMBL" id="KAK9100981.1"/>
    </source>
</evidence>
<feature type="compositionally biased region" description="Basic and acidic residues" evidence="1">
    <location>
        <begin position="17"/>
        <end position="40"/>
    </location>
</feature>
<keyword evidence="3" id="KW-1185">Reference proteome</keyword>
<dbReference type="EMBL" id="JBBNAG010000010">
    <property type="protein sequence ID" value="KAK9100981.1"/>
    <property type="molecule type" value="Genomic_DNA"/>
</dbReference>
<proteinExistence type="predicted"/>
<protein>
    <submittedName>
        <fullName evidence="2">Uncharacterized protein</fullName>
    </submittedName>
</protein>
<sequence>MTDQLEASNSSTGAISAREERKQHAREQQQRRQEAIRAREASSAARRRHDHPVMQNNHYGEASSCQSCNDRRDTDHGGRRTATLVAPDGEMDAEAVAGETKWELQEDGNGWEGWLYRIPKS</sequence>
<feature type="region of interest" description="Disordered" evidence="1">
    <location>
        <begin position="1"/>
        <end position="82"/>
    </location>
</feature>
<accession>A0AAP0HY89</accession>
<feature type="compositionally biased region" description="Basic and acidic residues" evidence="1">
    <location>
        <begin position="69"/>
        <end position="78"/>
    </location>
</feature>
<evidence type="ECO:0000256" key="1">
    <source>
        <dbReference type="SAM" id="MobiDB-lite"/>
    </source>
</evidence>
<gene>
    <name evidence="2" type="ORF">Scep_024411</name>
</gene>
<comment type="caution">
    <text evidence="2">The sequence shown here is derived from an EMBL/GenBank/DDBJ whole genome shotgun (WGS) entry which is preliminary data.</text>
</comment>
<organism evidence="2 3">
    <name type="scientific">Stephania cephalantha</name>
    <dbReference type="NCBI Taxonomy" id="152367"/>
    <lineage>
        <taxon>Eukaryota</taxon>
        <taxon>Viridiplantae</taxon>
        <taxon>Streptophyta</taxon>
        <taxon>Embryophyta</taxon>
        <taxon>Tracheophyta</taxon>
        <taxon>Spermatophyta</taxon>
        <taxon>Magnoliopsida</taxon>
        <taxon>Ranunculales</taxon>
        <taxon>Menispermaceae</taxon>
        <taxon>Menispermoideae</taxon>
        <taxon>Cissampelideae</taxon>
        <taxon>Stephania</taxon>
    </lineage>
</organism>
<feature type="compositionally biased region" description="Polar residues" evidence="1">
    <location>
        <begin position="1"/>
        <end position="14"/>
    </location>
</feature>
<reference evidence="2 3" key="1">
    <citation type="submission" date="2024-01" db="EMBL/GenBank/DDBJ databases">
        <title>Genome assemblies of Stephania.</title>
        <authorList>
            <person name="Yang L."/>
        </authorList>
    </citation>
    <scope>NUCLEOTIDE SEQUENCE [LARGE SCALE GENOMIC DNA]</scope>
    <source>
        <strain evidence="2">JXDWG</strain>
        <tissue evidence="2">Leaf</tissue>
    </source>
</reference>
<evidence type="ECO:0000313" key="3">
    <source>
        <dbReference type="Proteomes" id="UP001419268"/>
    </source>
</evidence>
<name>A0AAP0HY89_9MAGN</name>